<dbReference type="EMBL" id="MBPK01000032">
    <property type="protein sequence ID" value="PKT81094.1"/>
    <property type="molecule type" value="Genomic_DNA"/>
</dbReference>
<dbReference type="AlphaFoldDB" id="A0A2N3PJ74"/>
<proteinExistence type="predicted"/>
<accession>A0A2N3PJ74</accession>
<evidence type="ECO:0008006" key="3">
    <source>
        <dbReference type="Google" id="ProtNLM"/>
    </source>
</evidence>
<reference evidence="1 2" key="1">
    <citation type="submission" date="2016-07" db="EMBL/GenBank/DDBJ databases">
        <title>Detection of Helicobacter winghamensis from caecal content of red fox (Vulpes vulpes).</title>
        <authorList>
            <person name="Zanoni R.G."/>
            <person name="Florio D."/>
            <person name="Caffara M."/>
            <person name="Renzi M."/>
            <person name="Parisi A."/>
            <person name="Pasquali F."/>
            <person name="Manfreda G."/>
        </authorList>
    </citation>
    <scope>NUCLEOTIDE SEQUENCE [LARGE SCALE GENOMIC DNA]</scope>
    <source>
        <strain evidence="1 2">295_13</strain>
    </source>
</reference>
<gene>
    <name evidence="1" type="ORF">BCM31_04740</name>
</gene>
<keyword evidence="2" id="KW-1185">Reference proteome</keyword>
<sequence>MMKNYWPLGIFLLAMVVVGLIILTLKVAISNPVELQGICQKNSQYIDENANTIAQMRARLLKQYNIAFEGAEEQSPNNFRQIFLRIRDKATGKIATEAKVKFFLTRPNTIQEDKILGNGELVDGLWQSDYFEVQKQGRYQGEALIEIGDDFVCIIQEYFIKK</sequence>
<evidence type="ECO:0000313" key="1">
    <source>
        <dbReference type="EMBL" id="PKT81094.1"/>
    </source>
</evidence>
<comment type="caution">
    <text evidence="1">The sequence shown here is derived from an EMBL/GenBank/DDBJ whole genome shotgun (WGS) entry which is preliminary data.</text>
</comment>
<organism evidence="1 2">
    <name type="scientific">Helicobacter winghamensis</name>
    <dbReference type="NCBI Taxonomy" id="157268"/>
    <lineage>
        <taxon>Bacteria</taxon>
        <taxon>Pseudomonadati</taxon>
        <taxon>Campylobacterota</taxon>
        <taxon>Epsilonproteobacteria</taxon>
        <taxon>Campylobacterales</taxon>
        <taxon>Helicobacteraceae</taxon>
        <taxon>Helicobacter</taxon>
    </lineage>
</organism>
<evidence type="ECO:0000313" key="2">
    <source>
        <dbReference type="Proteomes" id="UP000233350"/>
    </source>
</evidence>
<protein>
    <recommendedName>
        <fullName evidence="3">Nitrogen fixation protein FixH</fullName>
    </recommendedName>
</protein>
<name>A0A2N3PJ74_9HELI</name>
<dbReference type="Proteomes" id="UP000233350">
    <property type="component" value="Unassembled WGS sequence"/>
</dbReference>
<dbReference type="STRING" id="556267.HWAG_00220"/>
<dbReference type="OrthoDB" id="5324824at2"/>